<dbReference type="InterPro" id="IPR035907">
    <property type="entry name" value="Hppk_sf"/>
</dbReference>
<keyword evidence="11" id="KW-1185">Reference proteome</keyword>
<dbReference type="EC" id="2.7.6.3" evidence="3"/>
<reference evidence="10" key="1">
    <citation type="journal article" date="2024" name="Int. J. Syst. Evol. Microbiol.">
        <title>Turicibacter faecis sp. nov., isolated from faeces of heart failure mouse model.</title>
        <authorList>
            <person name="Imamura Y."/>
            <person name="Motooka D."/>
            <person name="Nakajima Y."/>
            <person name="Ito S."/>
            <person name="Kitakaze M."/>
            <person name="Iida T."/>
            <person name="Nakamura S."/>
        </authorList>
    </citation>
    <scope>NUCLEOTIDE SEQUENCE</scope>
    <source>
        <strain evidence="10">TC023</strain>
    </source>
</reference>
<evidence type="ECO:0000256" key="8">
    <source>
        <dbReference type="ARBA" id="ARBA00022909"/>
    </source>
</evidence>
<evidence type="ECO:0000256" key="6">
    <source>
        <dbReference type="ARBA" id="ARBA00022777"/>
    </source>
</evidence>
<comment type="catalytic activity">
    <reaction evidence="1">
        <text>6-hydroxymethyl-7,8-dihydropterin + ATP = (7,8-dihydropterin-6-yl)methyl diphosphate + AMP + H(+)</text>
        <dbReference type="Rhea" id="RHEA:11412"/>
        <dbReference type="ChEBI" id="CHEBI:15378"/>
        <dbReference type="ChEBI" id="CHEBI:30616"/>
        <dbReference type="ChEBI" id="CHEBI:44841"/>
        <dbReference type="ChEBI" id="CHEBI:72950"/>
        <dbReference type="ChEBI" id="CHEBI:456215"/>
        <dbReference type="EC" id="2.7.6.3"/>
    </reaction>
</comment>
<keyword evidence="6" id="KW-0418">Kinase</keyword>
<evidence type="ECO:0000313" key="10">
    <source>
        <dbReference type="EMBL" id="BEH91862.1"/>
    </source>
</evidence>
<dbReference type="PANTHER" id="PTHR43071:SF1">
    <property type="entry name" value="2-AMINO-4-HYDROXY-6-HYDROXYMETHYLDIHYDROPTERIDINE PYROPHOSPHOKINASE"/>
    <property type="match status" value="1"/>
</dbReference>
<dbReference type="SUPFAM" id="SSF55083">
    <property type="entry name" value="6-hydroxymethyl-7,8-dihydropterin pyrophosphokinase, HPPK"/>
    <property type="match status" value="1"/>
</dbReference>
<gene>
    <name evidence="10" type="primary">folK</name>
    <name evidence="10" type="ORF">T23_19640</name>
</gene>
<dbReference type="Proteomes" id="UP001432099">
    <property type="component" value="Chromosome"/>
</dbReference>
<protein>
    <recommendedName>
        <fullName evidence="3">2-amino-4-hydroxy-6-hydroxymethyldihydropteridine diphosphokinase</fullName>
        <ecNumber evidence="3">2.7.6.3</ecNumber>
    </recommendedName>
</protein>
<evidence type="ECO:0000256" key="7">
    <source>
        <dbReference type="ARBA" id="ARBA00022840"/>
    </source>
</evidence>
<dbReference type="Gene3D" id="3.30.70.560">
    <property type="entry name" value="7,8-Dihydro-6-hydroxymethylpterin-pyrophosphokinase HPPK"/>
    <property type="match status" value="1"/>
</dbReference>
<dbReference type="CDD" id="cd00483">
    <property type="entry name" value="HPPK"/>
    <property type="match status" value="1"/>
</dbReference>
<sequence>MQIAYLGLGSNIGDKKKYLYDALQLLNRHEGIGITRVSSLYETEPWGYKEQDLFMNLVVEIETSLNPFELLEVCQLIESDLGRIREMKWGPRVIDVDILLYGKENIMTERLVVPHPYMTDRDFVMIPLAEINPQYKIKGKQAHEWSKKFNAMAIKKVSHSLGE</sequence>
<proteinExistence type="predicted"/>
<evidence type="ECO:0000256" key="5">
    <source>
        <dbReference type="ARBA" id="ARBA00022741"/>
    </source>
</evidence>
<organism evidence="10 11">
    <name type="scientific">Turicibacter faecis</name>
    <dbReference type="NCBI Taxonomy" id="2963365"/>
    <lineage>
        <taxon>Bacteria</taxon>
        <taxon>Bacillati</taxon>
        <taxon>Bacillota</taxon>
        <taxon>Erysipelotrichia</taxon>
        <taxon>Erysipelotrichales</taxon>
        <taxon>Turicibacteraceae</taxon>
        <taxon>Turicibacter</taxon>
    </lineage>
</organism>
<dbReference type="EMBL" id="AP028127">
    <property type="protein sequence ID" value="BEH91862.1"/>
    <property type="molecule type" value="Genomic_DNA"/>
</dbReference>
<dbReference type="Pfam" id="PF01288">
    <property type="entry name" value="HPPK"/>
    <property type="match status" value="1"/>
</dbReference>
<evidence type="ECO:0000256" key="3">
    <source>
        <dbReference type="ARBA" id="ARBA00013253"/>
    </source>
</evidence>
<dbReference type="PANTHER" id="PTHR43071">
    <property type="entry name" value="2-AMINO-4-HYDROXY-6-HYDROXYMETHYLDIHYDROPTERIDINE PYROPHOSPHOKINASE"/>
    <property type="match status" value="1"/>
</dbReference>
<dbReference type="InterPro" id="IPR000550">
    <property type="entry name" value="Hppk"/>
</dbReference>
<dbReference type="PROSITE" id="PS00794">
    <property type="entry name" value="HPPK"/>
    <property type="match status" value="1"/>
</dbReference>
<evidence type="ECO:0000259" key="9">
    <source>
        <dbReference type="PROSITE" id="PS00794"/>
    </source>
</evidence>
<accession>A0ABN6ZDD0</accession>
<name>A0ABN6ZDD0_9FIRM</name>
<evidence type="ECO:0000256" key="1">
    <source>
        <dbReference type="ARBA" id="ARBA00000198"/>
    </source>
</evidence>
<feature type="domain" description="7,8-dihydro-6-hydroxymethylpterin-pyrophosphokinase" evidence="9">
    <location>
        <begin position="88"/>
        <end position="99"/>
    </location>
</feature>
<keyword evidence="5" id="KW-0547">Nucleotide-binding</keyword>
<evidence type="ECO:0000256" key="4">
    <source>
        <dbReference type="ARBA" id="ARBA00022679"/>
    </source>
</evidence>
<comment type="pathway">
    <text evidence="2">Cofactor biosynthesis; tetrahydrofolate biosynthesis; 2-amino-4-hydroxy-6-hydroxymethyl-7,8-dihydropteridine diphosphate from 7,8-dihydroneopterin triphosphate: step 4/4.</text>
</comment>
<keyword evidence="8" id="KW-0289">Folate biosynthesis</keyword>
<dbReference type="NCBIfam" id="TIGR01498">
    <property type="entry name" value="folK"/>
    <property type="match status" value="1"/>
</dbReference>
<evidence type="ECO:0000256" key="2">
    <source>
        <dbReference type="ARBA" id="ARBA00005051"/>
    </source>
</evidence>
<dbReference type="RefSeq" id="WP_338506680.1">
    <property type="nucleotide sequence ID" value="NZ_AP028127.1"/>
</dbReference>
<keyword evidence="4" id="KW-0808">Transferase</keyword>
<evidence type="ECO:0000313" key="11">
    <source>
        <dbReference type="Proteomes" id="UP001432099"/>
    </source>
</evidence>
<keyword evidence="7" id="KW-0067">ATP-binding</keyword>